<dbReference type="Proteomes" id="UP000663419">
    <property type="component" value="Chromosome 4"/>
</dbReference>
<dbReference type="VEuPathDB" id="FungiDB:I7I53_03615"/>
<dbReference type="EMBL" id="CP069105">
    <property type="protein sequence ID" value="QSS55669.1"/>
    <property type="molecule type" value="Genomic_DNA"/>
</dbReference>
<reference evidence="1" key="1">
    <citation type="submission" date="2021-01" db="EMBL/GenBank/DDBJ databases">
        <title>Chromosome-level genome assembly of a human fungal pathogen reveals clustering of transcriptionally co-regulated genes.</title>
        <authorList>
            <person name="Voorhies M."/>
            <person name="Cohen S."/>
            <person name="Shea T.P."/>
            <person name="Petrus S."/>
            <person name="Munoz J.F."/>
            <person name="Poplawski S."/>
            <person name="Goldman W.E."/>
            <person name="Michael T."/>
            <person name="Cuomo C.A."/>
            <person name="Sil A."/>
            <person name="Beyhan S."/>
        </authorList>
    </citation>
    <scope>NUCLEOTIDE SEQUENCE</scope>
    <source>
        <strain evidence="1">H88</strain>
    </source>
</reference>
<dbReference type="AlphaFoldDB" id="A0A8A1LP03"/>
<organism evidence="1 2">
    <name type="scientific">Ajellomyces capsulatus (strain H88)</name>
    <name type="common">Darling's disease fungus</name>
    <name type="synonym">Histoplasma capsulatum</name>
    <dbReference type="NCBI Taxonomy" id="544711"/>
    <lineage>
        <taxon>Eukaryota</taxon>
        <taxon>Fungi</taxon>
        <taxon>Dikarya</taxon>
        <taxon>Ascomycota</taxon>
        <taxon>Pezizomycotina</taxon>
        <taxon>Eurotiomycetes</taxon>
        <taxon>Eurotiomycetidae</taxon>
        <taxon>Onygenales</taxon>
        <taxon>Ajellomycetaceae</taxon>
        <taxon>Histoplasma</taxon>
    </lineage>
</organism>
<name>A0A8A1LP03_AJEC8</name>
<protein>
    <submittedName>
        <fullName evidence="1">Uncharacterized protein</fullName>
    </submittedName>
</protein>
<accession>A0A8A1LP03</accession>
<evidence type="ECO:0000313" key="1">
    <source>
        <dbReference type="EMBL" id="QSS55669.1"/>
    </source>
</evidence>
<gene>
    <name evidence="1" type="ORF">I7I53_03615</name>
</gene>
<evidence type="ECO:0000313" key="2">
    <source>
        <dbReference type="Proteomes" id="UP000663419"/>
    </source>
</evidence>
<sequence>MRVNKYPYGPPFNLAISTSIYADPSTFPCIPLKRVSGNCPIPKLQPNGNIQFCFNSSASPYLPWKHKTKPWQMLMQCSSQHGGLWVCSCYGLSTVPPGTTPLSISIGLGWVDHSPGRAFLNTGHLKRMACDNQTAGQKCCRCVPWR</sequence>
<proteinExistence type="predicted"/>